<dbReference type="STRING" id="929713.NIASO_11115"/>
<organism evidence="3 4">
    <name type="scientific">Niabella soli DSM 19437</name>
    <dbReference type="NCBI Taxonomy" id="929713"/>
    <lineage>
        <taxon>Bacteria</taxon>
        <taxon>Pseudomonadati</taxon>
        <taxon>Bacteroidota</taxon>
        <taxon>Chitinophagia</taxon>
        <taxon>Chitinophagales</taxon>
        <taxon>Chitinophagaceae</taxon>
        <taxon>Niabella</taxon>
    </lineage>
</organism>
<name>W0F826_9BACT</name>
<dbReference type="Proteomes" id="UP000003586">
    <property type="component" value="Chromosome"/>
</dbReference>
<keyword evidence="1" id="KW-0676">Redox-active center</keyword>
<dbReference type="eggNOG" id="COG0526">
    <property type="taxonomic scope" value="Bacteria"/>
</dbReference>
<protein>
    <recommendedName>
        <fullName evidence="2">Thioredoxin domain-containing protein</fullName>
    </recommendedName>
</protein>
<reference evidence="3 4" key="1">
    <citation type="submission" date="2013-12" db="EMBL/GenBank/DDBJ databases">
        <authorList>
            <consortium name="DOE Joint Genome Institute"/>
            <person name="Eisen J."/>
            <person name="Huntemann M."/>
            <person name="Han J."/>
            <person name="Chen A."/>
            <person name="Kyrpides N."/>
            <person name="Mavromatis K."/>
            <person name="Markowitz V."/>
            <person name="Palaniappan K."/>
            <person name="Ivanova N."/>
            <person name="Schaumberg A."/>
            <person name="Pati A."/>
            <person name="Liolios K."/>
            <person name="Nordberg H.P."/>
            <person name="Cantor M.N."/>
            <person name="Hua S.X."/>
            <person name="Woyke T."/>
        </authorList>
    </citation>
    <scope>NUCLEOTIDE SEQUENCE [LARGE SCALE GENOMIC DNA]</scope>
    <source>
        <strain evidence="4">DSM 19437</strain>
    </source>
</reference>
<dbReference type="Pfam" id="PF13899">
    <property type="entry name" value="Thioredoxin_7"/>
    <property type="match status" value="1"/>
</dbReference>
<evidence type="ECO:0000313" key="4">
    <source>
        <dbReference type="Proteomes" id="UP000003586"/>
    </source>
</evidence>
<dbReference type="AlphaFoldDB" id="W0F826"/>
<gene>
    <name evidence="3" type="ORF">NIASO_11115</name>
</gene>
<sequence>MYTFLYFYIGANAYRMSKLTLILLLVLTILNTKTGAQEPPAPLSAANVLQQGYAEAKKDNKKVLLIFHASWCGWCHKMDTSLNDPSCKAAFEKNYVIKHLTVLESAANKRLENPGADSVYALYKNEHSGIPLWVVYDSTGKPLATSMLPDGNNTGCPASKPEVDYFISVLRKTSRMSEDELKAVAARFRRNEAVAH</sequence>
<proteinExistence type="predicted"/>
<dbReference type="Gene3D" id="3.40.30.10">
    <property type="entry name" value="Glutaredoxin"/>
    <property type="match status" value="1"/>
</dbReference>
<feature type="domain" description="Thioredoxin" evidence="2">
    <location>
        <begin position="32"/>
        <end position="172"/>
    </location>
</feature>
<accession>W0F826</accession>
<dbReference type="OrthoDB" id="120730at2"/>
<dbReference type="EMBL" id="CP007035">
    <property type="protein sequence ID" value="AHF17614.1"/>
    <property type="molecule type" value="Genomic_DNA"/>
</dbReference>
<evidence type="ECO:0000313" key="3">
    <source>
        <dbReference type="EMBL" id="AHF17614.1"/>
    </source>
</evidence>
<dbReference type="InterPro" id="IPR036249">
    <property type="entry name" value="Thioredoxin-like_sf"/>
</dbReference>
<keyword evidence="4" id="KW-1185">Reference proteome</keyword>
<dbReference type="InterPro" id="IPR017937">
    <property type="entry name" value="Thioredoxin_CS"/>
</dbReference>
<dbReference type="KEGG" id="nso:NIASO_11115"/>
<dbReference type="PROSITE" id="PS51352">
    <property type="entry name" value="THIOREDOXIN_2"/>
    <property type="match status" value="1"/>
</dbReference>
<dbReference type="PROSITE" id="PS00194">
    <property type="entry name" value="THIOREDOXIN_1"/>
    <property type="match status" value="1"/>
</dbReference>
<dbReference type="InterPro" id="IPR013766">
    <property type="entry name" value="Thioredoxin_domain"/>
</dbReference>
<dbReference type="HOGENOM" id="CLU_120327_0_0_10"/>
<evidence type="ECO:0000256" key="1">
    <source>
        <dbReference type="ARBA" id="ARBA00023284"/>
    </source>
</evidence>
<evidence type="ECO:0000259" key="2">
    <source>
        <dbReference type="PROSITE" id="PS51352"/>
    </source>
</evidence>
<dbReference type="SUPFAM" id="SSF52833">
    <property type="entry name" value="Thioredoxin-like"/>
    <property type="match status" value="1"/>
</dbReference>